<feature type="disulfide bond" evidence="14">
    <location>
        <begin position="171"/>
        <end position="183"/>
    </location>
</feature>
<feature type="disulfide bond" evidence="13">
    <location>
        <begin position="411"/>
        <end position="420"/>
    </location>
</feature>
<dbReference type="AlphaFoldDB" id="A0A8C4TK51"/>
<dbReference type="GO" id="GO:0046331">
    <property type="term" value="P:lateral inhibition"/>
    <property type="evidence" value="ECO:0007669"/>
    <property type="project" value="UniProtKB-ARBA"/>
</dbReference>
<dbReference type="PANTHER" id="PTHR24044:SF488">
    <property type="entry name" value="NEUROGENIC LOCUS PROTEIN DELTA"/>
    <property type="match status" value="1"/>
</dbReference>
<feature type="domain" description="DSL" evidence="19">
    <location>
        <begin position="156"/>
        <end position="200"/>
    </location>
</feature>
<dbReference type="Pfam" id="PF21795">
    <property type="entry name" value="JAG1-like_EGF2"/>
    <property type="match status" value="1"/>
</dbReference>
<dbReference type="GeneTree" id="ENSGT00940000157441"/>
<evidence type="ECO:0000256" key="14">
    <source>
        <dbReference type="PROSITE-ProRule" id="PRU00377"/>
    </source>
</evidence>
<feature type="chain" id="PRO_5034488883" description="Delta-like protein" evidence="17">
    <location>
        <begin position="20"/>
        <end position="646"/>
    </location>
</feature>
<dbReference type="GO" id="GO:0007498">
    <property type="term" value="P:mesoderm development"/>
    <property type="evidence" value="ECO:0007669"/>
    <property type="project" value="UniProtKB-ARBA"/>
</dbReference>
<reference evidence="20" key="2">
    <citation type="submission" date="2025-08" db="UniProtKB">
        <authorList>
            <consortium name="Ensembl"/>
        </authorList>
    </citation>
    <scope>IDENTIFICATION</scope>
</reference>
<feature type="transmembrane region" description="Helical" evidence="16">
    <location>
        <begin position="488"/>
        <end position="513"/>
    </location>
</feature>
<evidence type="ECO:0000256" key="2">
    <source>
        <dbReference type="ARBA" id="ARBA00022473"/>
    </source>
</evidence>
<comment type="subcellular location">
    <subcellularLocation>
        <location evidence="1 15">Membrane</location>
        <topology evidence="1 15">Single-pass type I membrane protein</topology>
    </subcellularLocation>
</comment>
<dbReference type="Pfam" id="PF12661">
    <property type="entry name" value="hEGF"/>
    <property type="match status" value="1"/>
</dbReference>
<keyword evidence="21" id="KW-1185">Reference proteome</keyword>
<feature type="disulfide bond" evidence="13">
    <location>
        <begin position="295"/>
        <end position="304"/>
    </location>
</feature>
<feature type="disulfide bond" evidence="14">
    <location>
        <begin position="191"/>
        <end position="200"/>
    </location>
</feature>
<keyword evidence="9 15" id="KW-1133">Transmembrane helix</keyword>
<dbReference type="FunFam" id="2.10.25.10:FF:000018">
    <property type="entry name" value="Delta-like 1"/>
    <property type="match status" value="1"/>
</dbReference>
<feature type="domain" description="EGF-like" evidence="18">
    <location>
        <begin position="385"/>
        <end position="421"/>
    </location>
</feature>
<feature type="domain" description="EGF-like" evidence="18">
    <location>
        <begin position="267"/>
        <end position="305"/>
    </location>
</feature>
<dbReference type="GO" id="GO:0035282">
    <property type="term" value="P:segmentation"/>
    <property type="evidence" value="ECO:0007669"/>
    <property type="project" value="UniProtKB-ARBA"/>
</dbReference>
<dbReference type="PANTHER" id="PTHR24044">
    <property type="entry name" value="NOTCH LIGAND FAMILY MEMBER"/>
    <property type="match status" value="1"/>
</dbReference>
<evidence type="ECO:0000313" key="20">
    <source>
        <dbReference type="Ensembl" id="ENSECRP00000031772.1"/>
    </source>
</evidence>
<evidence type="ECO:0000256" key="13">
    <source>
        <dbReference type="PROSITE-ProRule" id="PRU00076"/>
    </source>
</evidence>
<evidence type="ECO:0000256" key="12">
    <source>
        <dbReference type="ARBA" id="ARBA00023180"/>
    </source>
</evidence>
<evidence type="ECO:0000256" key="9">
    <source>
        <dbReference type="ARBA" id="ARBA00022989"/>
    </source>
</evidence>
<evidence type="ECO:0000256" key="6">
    <source>
        <dbReference type="ARBA" id="ARBA00022737"/>
    </source>
</evidence>
<dbReference type="PROSITE" id="PS00022">
    <property type="entry name" value="EGF_1"/>
    <property type="match status" value="7"/>
</dbReference>
<dbReference type="GO" id="GO:0005886">
    <property type="term" value="C:plasma membrane"/>
    <property type="evidence" value="ECO:0007669"/>
    <property type="project" value="UniProtKB-ARBA"/>
</dbReference>
<feature type="disulfide bond" evidence="14">
    <location>
        <begin position="158"/>
        <end position="167"/>
    </location>
</feature>
<dbReference type="FunFam" id="2.10.25.10:FF:000064">
    <property type="entry name" value="Delta-like protein"/>
    <property type="match status" value="1"/>
</dbReference>
<evidence type="ECO:0000256" key="16">
    <source>
        <dbReference type="SAM" id="Phobius"/>
    </source>
</evidence>
<feature type="signal peptide" evidence="17">
    <location>
        <begin position="1"/>
        <end position="19"/>
    </location>
</feature>
<evidence type="ECO:0000259" key="19">
    <source>
        <dbReference type="PROSITE" id="PS51051"/>
    </source>
</evidence>
<dbReference type="GO" id="GO:0048513">
    <property type="term" value="P:animal organ development"/>
    <property type="evidence" value="ECO:0007669"/>
    <property type="project" value="UniProtKB-ARBA"/>
</dbReference>
<dbReference type="InterPro" id="IPR001881">
    <property type="entry name" value="EGF-like_Ca-bd_dom"/>
</dbReference>
<dbReference type="RefSeq" id="XP_028677427.1">
    <property type="nucleotide sequence ID" value="XM_028821594.2"/>
</dbReference>
<keyword evidence="10 15" id="KW-0472">Membrane</keyword>
<evidence type="ECO:0000259" key="18">
    <source>
        <dbReference type="PROSITE" id="PS50026"/>
    </source>
</evidence>
<dbReference type="GO" id="GO:0048863">
    <property type="term" value="P:stem cell differentiation"/>
    <property type="evidence" value="ECO:0007669"/>
    <property type="project" value="UniProtKB-ARBA"/>
</dbReference>
<dbReference type="GeneID" id="114666656"/>
<reference evidence="20" key="1">
    <citation type="submission" date="2021-06" db="EMBL/GenBank/DDBJ databases">
        <authorList>
            <consortium name="Wellcome Sanger Institute Data Sharing"/>
        </authorList>
    </citation>
    <scope>NUCLEOTIDE SEQUENCE [LARGE SCALE GENOMIC DNA]</scope>
</reference>
<dbReference type="Pfam" id="PF07657">
    <property type="entry name" value="MNNL"/>
    <property type="match status" value="1"/>
</dbReference>
<dbReference type="Pfam" id="PF01414">
    <property type="entry name" value="DSL"/>
    <property type="match status" value="1"/>
</dbReference>
<dbReference type="GO" id="GO:0048646">
    <property type="term" value="P:anatomical structure formation involved in morphogenesis"/>
    <property type="evidence" value="ECO:0007669"/>
    <property type="project" value="UniProtKB-ARBA"/>
</dbReference>
<keyword evidence="2 15" id="KW-0217">Developmental protein</keyword>
<dbReference type="OrthoDB" id="283575at2759"/>
<dbReference type="PROSITE" id="PS01186">
    <property type="entry name" value="EGF_2"/>
    <property type="match status" value="5"/>
</dbReference>
<keyword evidence="7" id="KW-0221">Differentiation</keyword>
<dbReference type="FunFam" id="2.10.25.10:FF:000012">
    <property type="entry name" value="Delta-like protein"/>
    <property type="match status" value="2"/>
</dbReference>
<dbReference type="SUPFAM" id="SSF57196">
    <property type="entry name" value="EGF/Laminin"/>
    <property type="match status" value="5"/>
</dbReference>
<dbReference type="GO" id="GO:0060429">
    <property type="term" value="P:epithelium development"/>
    <property type="evidence" value="ECO:0007669"/>
    <property type="project" value="UniProtKB-ARBA"/>
</dbReference>
<dbReference type="Gene3D" id="2.10.25.140">
    <property type="match status" value="1"/>
</dbReference>
<reference evidence="20" key="3">
    <citation type="submission" date="2025-09" db="UniProtKB">
        <authorList>
            <consortium name="Ensembl"/>
        </authorList>
    </citation>
    <scope>IDENTIFICATION</scope>
</reference>
<keyword evidence="12" id="KW-0325">Glycoprotein</keyword>
<dbReference type="GO" id="GO:0007219">
    <property type="term" value="P:Notch signaling pathway"/>
    <property type="evidence" value="ECO:0007669"/>
    <property type="project" value="InterPro"/>
</dbReference>
<keyword evidence="3 13" id="KW-0245">EGF-like domain</keyword>
<dbReference type="GO" id="GO:0005509">
    <property type="term" value="F:calcium ion binding"/>
    <property type="evidence" value="ECO:0007669"/>
    <property type="project" value="InterPro"/>
</dbReference>
<dbReference type="InterPro" id="IPR013032">
    <property type="entry name" value="EGF-like_CS"/>
</dbReference>
<dbReference type="InterPro" id="IPR011651">
    <property type="entry name" value="Notch_ligand_N"/>
</dbReference>
<comment type="function">
    <text evidence="15">Putative Notch ligand involved in the mediation of Notch signaling.</text>
</comment>
<feature type="disulfide bond" evidence="13">
    <location>
        <begin position="373"/>
        <end position="382"/>
    </location>
</feature>
<evidence type="ECO:0000256" key="5">
    <source>
        <dbReference type="ARBA" id="ARBA00022729"/>
    </source>
</evidence>
<dbReference type="InterPro" id="IPR000742">
    <property type="entry name" value="EGF"/>
</dbReference>
<feature type="disulfide bond" evidence="13">
    <location>
        <begin position="445"/>
        <end position="462"/>
    </location>
</feature>
<evidence type="ECO:0000313" key="21">
    <source>
        <dbReference type="Proteomes" id="UP000694620"/>
    </source>
</evidence>
<dbReference type="Pfam" id="PF00008">
    <property type="entry name" value="EGF"/>
    <property type="match status" value="4"/>
</dbReference>
<feature type="disulfide bond" evidence="13">
    <location>
        <begin position="464"/>
        <end position="473"/>
    </location>
</feature>
<dbReference type="Gene3D" id="2.10.25.10">
    <property type="entry name" value="Laminin"/>
    <property type="match status" value="6"/>
</dbReference>
<feature type="disulfide bond" evidence="13">
    <location>
        <begin position="333"/>
        <end position="342"/>
    </location>
</feature>
<evidence type="ECO:0000256" key="3">
    <source>
        <dbReference type="ARBA" id="ARBA00022536"/>
    </source>
</evidence>
<feature type="domain" description="EGF-like" evidence="18">
    <location>
        <begin position="345"/>
        <end position="383"/>
    </location>
</feature>
<sequence>MAAFFIFCVGFSVILQVSGSGVFELKLQEFVNANRNSCNPDCRTFFRVCLKHFQTVLSPGDCTFGNFVTPAVWSNSLSALDEDAANRIRLNFNFGWPGTFSLIIEAWYALSEKIDTSKPELLISRFAIQRKLNVADEWSQDVQTVQQNSLRYSYRVICNENYYGESCSKKCTPRNDHFGHHICDSEGQKSCLPGWKGEYCDEPICLDGCSESYGNCSRPGECNCRMGWQGKFCNECVPHPGCKHGTCSGAWQCNCDEGWGGLFCDQDLNYCTHHKPCLNGATCMNTGQGSYTCTCRPGYSGVNCELRVKECDSSPCRNGGSCSEEENGYRCSCPQGFEGVHCEHSSLTCADSPCFNDGTCSEKDFGQSYICTCPPGFTGLNCEKKVDKCTSNPCANGGQCIDHGSSRECRCRPGFRGQHCEIIIDKCAINPCEIKTKDVCASEPCSNGGTCLSTSYGTGFECKCSSAFSGARCEFSIVPSPPDSKESFPWMAVTMAVGLVAVLMLKCMGFLVLRHIRRQRQLSEQDSETMNNLSDFQKDNLIPTSQLKNTNKKIDLEVDCAVKTSNYKHKNYHLDYNFVKDFKEDMSQGNKCLKCDKCLEEKIPLRMQSEKPECRISTICSPRDSMYQSVFVIAEERNECVIATEV</sequence>
<evidence type="ECO:0000256" key="11">
    <source>
        <dbReference type="ARBA" id="ARBA00023157"/>
    </source>
</evidence>
<feature type="domain" description="EGF-like" evidence="18">
    <location>
        <begin position="307"/>
        <end position="343"/>
    </location>
</feature>
<proteinExistence type="predicted"/>
<feature type="disulfide bond" evidence="13">
    <location>
        <begin position="354"/>
        <end position="371"/>
    </location>
</feature>
<dbReference type="GO" id="GO:0005112">
    <property type="term" value="F:Notch binding"/>
    <property type="evidence" value="ECO:0007669"/>
    <property type="project" value="TreeGrafter"/>
</dbReference>
<feature type="disulfide bond" evidence="13">
    <location>
        <begin position="224"/>
        <end position="233"/>
    </location>
</feature>
<dbReference type="Gene3D" id="2.60.40.3510">
    <property type="match status" value="1"/>
</dbReference>
<dbReference type="Ensembl" id="ENSECRT00000032443.1">
    <property type="protein sequence ID" value="ENSECRP00000031772.1"/>
    <property type="gene ID" value="ENSECRG00000021518.1"/>
</dbReference>
<evidence type="ECO:0000256" key="15">
    <source>
        <dbReference type="RuleBase" id="RU280815"/>
    </source>
</evidence>
<dbReference type="GO" id="GO:0009952">
    <property type="term" value="P:anterior/posterior pattern specification"/>
    <property type="evidence" value="ECO:0007669"/>
    <property type="project" value="UniProtKB-ARBA"/>
</dbReference>
<dbReference type="GO" id="GO:0050793">
    <property type="term" value="P:regulation of developmental process"/>
    <property type="evidence" value="ECO:0007669"/>
    <property type="project" value="UniProtKB-ARBA"/>
</dbReference>
<evidence type="ECO:0000256" key="8">
    <source>
        <dbReference type="ARBA" id="ARBA00022902"/>
    </source>
</evidence>
<dbReference type="GO" id="GO:0007417">
    <property type="term" value="P:central nervous system development"/>
    <property type="evidence" value="ECO:0007669"/>
    <property type="project" value="UniProtKB-ARBA"/>
</dbReference>
<keyword evidence="6 15" id="KW-0677">Repeat</keyword>
<dbReference type="PROSITE" id="PS50026">
    <property type="entry name" value="EGF_3"/>
    <property type="match status" value="6"/>
</dbReference>
<organism evidence="20 21">
    <name type="scientific">Erpetoichthys calabaricus</name>
    <name type="common">Rope fish</name>
    <name type="synonym">Calamoichthys calabaricus</name>
    <dbReference type="NCBI Taxonomy" id="27687"/>
    <lineage>
        <taxon>Eukaryota</taxon>
        <taxon>Metazoa</taxon>
        <taxon>Chordata</taxon>
        <taxon>Craniata</taxon>
        <taxon>Vertebrata</taxon>
        <taxon>Euteleostomi</taxon>
        <taxon>Actinopterygii</taxon>
        <taxon>Polypteriformes</taxon>
        <taxon>Polypteridae</taxon>
        <taxon>Erpetoichthys</taxon>
    </lineage>
</organism>
<dbReference type="InterPro" id="IPR001774">
    <property type="entry name" value="DSL"/>
</dbReference>
<dbReference type="SMART" id="SM00179">
    <property type="entry name" value="EGF_CA"/>
    <property type="match status" value="5"/>
</dbReference>
<dbReference type="FunFam" id="2.10.25.10:FF:000434">
    <property type="entry name" value="Predicted protein"/>
    <property type="match status" value="1"/>
</dbReference>
<dbReference type="SMART" id="SM00181">
    <property type="entry name" value="EGF"/>
    <property type="match status" value="7"/>
</dbReference>
<accession>A0A8C4TK51</accession>
<evidence type="ECO:0000256" key="4">
    <source>
        <dbReference type="ARBA" id="ARBA00022692"/>
    </source>
</evidence>
<dbReference type="SMART" id="SM00051">
    <property type="entry name" value="DSL"/>
    <property type="match status" value="1"/>
</dbReference>
<gene>
    <name evidence="20" type="primary">DLL4</name>
</gene>
<evidence type="ECO:0000256" key="7">
    <source>
        <dbReference type="ARBA" id="ARBA00022782"/>
    </source>
</evidence>
<comment type="caution">
    <text evidence="13">Lacks conserved residue(s) required for the propagation of feature annotation.</text>
</comment>
<evidence type="ECO:0000256" key="10">
    <source>
        <dbReference type="ARBA" id="ARBA00023136"/>
    </source>
</evidence>
<dbReference type="GO" id="GO:0005737">
    <property type="term" value="C:cytoplasm"/>
    <property type="evidence" value="ECO:0007669"/>
    <property type="project" value="UniProtKB-ARBA"/>
</dbReference>
<dbReference type="GO" id="GO:0030182">
    <property type="term" value="P:neuron differentiation"/>
    <property type="evidence" value="ECO:0007669"/>
    <property type="project" value="UniProtKB-ARBA"/>
</dbReference>
<keyword evidence="11 13" id="KW-1015">Disulfide bond</keyword>
<protein>
    <recommendedName>
        <fullName evidence="15">Delta-like protein</fullName>
    </recommendedName>
</protein>
<keyword evidence="4 15" id="KW-0812">Transmembrane</keyword>
<keyword evidence="5 15" id="KW-0732">Signal</keyword>
<dbReference type="FunFam" id="2.10.25.140:FF:000001">
    <property type="entry name" value="Delta-like protein"/>
    <property type="match status" value="1"/>
</dbReference>
<evidence type="ECO:0000256" key="17">
    <source>
        <dbReference type="SAM" id="SignalP"/>
    </source>
</evidence>
<feature type="domain" description="EGF-like" evidence="18">
    <location>
        <begin position="201"/>
        <end position="234"/>
    </location>
</feature>
<keyword evidence="8" id="KW-0524">Neurogenesis</keyword>
<dbReference type="Proteomes" id="UP000694620">
    <property type="component" value="Chromosome 16"/>
</dbReference>
<dbReference type="PRINTS" id="PR00010">
    <property type="entry name" value="EGFBLOOD"/>
</dbReference>
<dbReference type="CDD" id="cd00054">
    <property type="entry name" value="EGF_CA"/>
    <property type="match status" value="4"/>
</dbReference>
<evidence type="ECO:0000256" key="1">
    <source>
        <dbReference type="ARBA" id="ARBA00004479"/>
    </source>
</evidence>
<name>A0A8C4TK51_ERPCA</name>
<dbReference type="InterPro" id="IPR050906">
    <property type="entry name" value="Notch_signaling"/>
</dbReference>
<feature type="domain" description="EGF-like" evidence="18">
    <location>
        <begin position="436"/>
        <end position="474"/>
    </location>
</feature>
<dbReference type="PROSITE" id="PS51051">
    <property type="entry name" value="DSL"/>
    <property type="match status" value="1"/>
</dbReference>
<dbReference type="GO" id="GO:0048468">
    <property type="term" value="P:cell development"/>
    <property type="evidence" value="ECO:0007669"/>
    <property type="project" value="UniProtKB-ARBA"/>
</dbReference>